<dbReference type="Proteomes" id="UP000051401">
    <property type="component" value="Unassembled WGS sequence"/>
</dbReference>
<dbReference type="KEGG" id="rid:RIdsm_02330"/>
<keyword evidence="4" id="KW-1185">Reference proteome</keyword>
<reference evidence="2 4" key="1">
    <citation type="submission" date="2015-04" db="EMBL/GenBank/DDBJ databases">
        <title>The draft genome sequence of Roseovarius indicus B108T.</title>
        <authorList>
            <person name="Li G."/>
            <person name="Lai Q."/>
            <person name="Shao Z."/>
            <person name="Yan P."/>
        </authorList>
    </citation>
    <scope>NUCLEOTIDE SEQUENCE [LARGE SCALE GENOMIC DNA]</scope>
    <source>
        <strain evidence="2 4">B108</strain>
    </source>
</reference>
<dbReference type="EMBL" id="LAXI01000007">
    <property type="protein sequence ID" value="KRS17358.1"/>
    <property type="molecule type" value="Genomic_DNA"/>
</dbReference>
<protein>
    <submittedName>
        <fullName evidence="3">Putative stress protein (General stress protein 26)</fullName>
    </submittedName>
</protein>
<evidence type="ECO:0000313" key="3">
    <source>
        <dbReference type="EMBL" id="QEW26530.1"/>
    </source>
</evidence>
<gene>
    <name evidence="3" type="ORF">RIdsm_02330</name>
    <name evidence="2" type="ORF">XM52_12705</name>
</gene>
<dbReference type="Gene3D" id="2.30.110.10">
    <property type="entry name" value="Electron Transport, Fmn-binding Protein, Chain A"/>
    <property type="match status" value="1"/>
</dbReference>
<feature type="domain" description="General stress protein FMN-binding split barrel" evidence="1">
    <location>
        <begin position="7"/>
        <end position="147"/>
    </location>
</feature>
<evidence type="ECO:0000259" key="1">
    <source>
        <dbReference type="Pfam" id="PF16242"/>
    </source>
</evidence>
<name>A0A0T5P8X3_9RHOB</name>
<dbReference type="InterPro" id="IPR038725">
    <property type="entry name" value="YdaG_split_barrel_FMN-bd"/>
</dbReference>
<evidence type="ECO:0000313" key="4">
    <source>
        <dbReference type="Proteomes" id="UP000051401"/>
    </source>
</evidence>
<dbReference type="OrthoDB" id="1432662at2"/>
<dbReference type="AlphaFoldDB" id="A0A0T5P8X3"/>
<dbReference type="InterPro" id="IPR052917">
    <property type="entry name" value="Stress-Dev_Protein"/>
</dbReference>
<dbReference type="Pfam" id="PF16242">
    <property type="entry name" value="Pyrid_ox_like"/>
    <property type="match status" value="1"/>
</dbReference>
<dbReference type="RefSeq" id="WP_057816520.1">
    <property type="nucleotide sequence ID" value="NZ_CAXRJZ010000118.1"/>
</dbReference>
<dbReference type="Proteomes" id="UP000325785">
    <property type="component" value="Chromosome"/>
</dbReference>
<dbReference type="PATRIC" id="fig|540747.5.peg.5574"/>
<dbReference type="InterPro" id="IPR012349">
    <property type="entry name" value="Split_barrel_FMN-bd"/>
</dbReference>
<organism evidence="2 4">
    <name type="scientific">Roseovarius indicus</name>
    <dbReference type="NCBI Taxonomy" id="540747"/>
    <lineage>
        <taxon>Bacteria</taxon>
        <taxon>Pseudomonadati</taxon>
        <taxon>Pseudomonadota</taxon>
        <taxon>Alphaproteobacteria</taxon>
        <taxon>Rhodobacterales</taxon>
        <taxon>Roseobacteraceae</taxon>
        <taxon>Roseovarius</taxon>
    </lineage>
</organism>
<evidence type="ECO:0000313" key="2">
    <source>
        <dbReference type="EMBL" id="KRS17358.1"/>
    </source>
</evidence>
<dbReference type="STRING" id="540747.SAMN04488031_1011013"/>
<dbReference type="PANTHER" id="PTHR34818">
    <property type="entry name" value="PROTEIN BLI-3"/>
    <property type="match status" value="1"/>
</dbReference>
<dbReference type="EMBL" id="CP031598">
    <property type="protein sequence ID" value="QEW26530.1"/>
    <property type="molecule type" value="Genomic_DNA"/>
</dbReference>
<sequence length="156" mass="17228">MTDTMKDTFWDRLDDITAGMLSTPTAPPRPMAHVAKRKDDMLWFITAKGTDIEEAAQGGAQGHYTLASSHGQLYAAVEGTLSLVNDPDKLDEIWSPMAAAWFEDGRHDDKVCLVGFKPTKAEVWETDGTAKTLFEMARANMTEDTPDLGKHGHLTF</sequence>
<accession>A0A0T5P8X3</accession>
<dbReference type="PANTHER" id="PTHR34818:SF1">
    <property type="entry name" value="PROTEIN BLI-3"/>
    <property type="match status" value="1"/>
</dbReference>
<dbReference type="SUPFAM" id="SSF50475">
    <property type="entry name" value="FMN-binding split barrel"/>
    <property type="match status" value="1"/>
</dbReference>
<reference evidence="3 5" key="2">
    <citation type="submission" date="2018-08" db="EMBL/GenBank/DDBJ databases">
        <title>Genetic Globetrotter - A new plasmid hitch-hiking vast phylogenetic and geographic distances.</title>
        <authorList>
            <person name="Vollmers J."/>
            <person name="Petersen J."/>
        </authorList>
    </citation>
    <scope>NUCLEOTIDE SEQUENCE [LARGE SCALE GENOMIC DNA]</scope>
    <source>
        <strain evidence="3 5">DSM 26383</strain>
    </source>
</reference>
<evidence type="ECO:0000313" key="5">
    <source>
        <dbReference type="Proteomes" id="UP000325785"/>
    </source>
</evidence>
<proteinExistence type="predicted"/>